<evidence type="ECO:0000313" key="1">
    <source>
        <dbReference type="EMBL" id="KAJ0054015.1"/>
    </source>
</evidence>
<comment type="caution">
    <text evidence="1">The sequence shown here is derived from an EMBL/GenBank/DDBJ whole genome shotgun (WGS) entry which is preliminary data.</text>
</comment>
<reference evidence="2" key="1">
    <citation type="journal article" date="2023" name="G3 (Bethesda)">
        <title>Genome assembly and association tests identify interacting loci associated with vigor, precocity, and sex in interspecific pistachio rootstocks.</title>
        <authorList>
            <person name="Palmer W."/>
            <person name="Jacygrad E."/>
            <person name="Sagayaradj S."/>
            <person name="Cavanaugh K."/>
            <person name="Han R."/>
            <person name="Bertier L."/>
            <person name="Beede B."/>
            <person name="Kafkas S."/>
            <person name="Golino D."/>
            <person name="Preece J."/>
            <person name="Michelmore R."/>
        </authorList>
    </citation>
    <scope>NUCLEOTIDE SEQUENCE [LARGE SCALE GENOMIC DNA]</scope>
</reference>
<organism evidence="1 2">
    <name type="scientific">Pistacia integerrima</name>
    <dbReference type="NCBI Taxonomy" id="434235"/>
    <lineage>
        <taxon>Eukaryota</taxon>
        <taxon>Viridiplantae</taxon>
        <taxon>Streptophyta</taxon>
        <taxon>Embryophyta</taxon>
        <taxon>Tracheophyta</taxon>
        <taxon>Spermatophyta</taxon>
        <taxon>Magnoliopsida</taxon>
        <taxon>eudicotyledons</taxon>
        <taxon>Gunneridae</taxon>
        <taxon>Pentapetalae</taxon>
        <taxon>rosids</taxon>
        <taxon>malvids</taxon>
        <taxon>Sapindales</taxon>
        <taxon>Anacardiaceae</taxon>
        <taxon>Pistacia</taxon>
    </lineage>
</organism>
<dbReference type="Proteomes" id="UP001163603">
    <property type="component" value="Chromosome 1"/>
</dbReference>
<name>A0ACC0ZLL1_9ROSI</name>
<protein>
    <submittedName>
        <fullName evidence="1">Uncharacterized protein</fullName>
    </submittedName>
</protein>
<gene>
    <name evidence="1" type="ORF">Pint_02251</name>
</gene>
<sequence length="634" mass="71698">MNGHRSIIYSPELKEKKKLHGKLVKQQKAKVLSKVFTLSYALEPKLPNPLDSLHTLHITKNRRQNSGNFMDLEIEQTAISEKLNQNEVDMCDVDFGRDEDSPEGLIGDGKVEMNSKGKAKICYDEKWQYQDKDASASDPGKTSTSGSIISNNLNSSNSELSYHDNDDDCDDYGDDVSDYDDTDNFLYEDEDDYITMQSQFDNVDLPPGVEASLPWLKDLAPCQLITPSVTTISSVPDLSESKRKSTILDSTETKRKTTISVLDENKSKLASSSSSTDPEEASSNEKEEIEESGGMQKLHFKLFDMVGDFSDHHYSRMGFLGDQQVSFIQRYIGLSFFLFVCLIYVPNGMCSLSLDSHQRIGQRKSRMNGKFWRRTYLVSLYMLIYLNIMLIYFSPCYTLTETIFVRVYESRMELLRAVMVGPSGTPYHDGLFVFDCLFPPSYPNEPPMVYYYSGGLRLNPNLYECGKVCLSLLGTWTGKSTEMWSKENSTMLQVLVSIQALILNAQPFFNEPGYEKSYVGAEGERKSRTYNEEAFILSLKTMLYTLRRPPKHFEDLVAYHFRNRAHDILVACKAYMEGAVVGTVVVKDGVIEGGKVEKGGSNLFKTKVGQMMNILITNFTKNGSTGCEQFRTIS</sequence>
<accession>A0ACC0ZLL1</accession>
<proteinExistence type="predicted"/>
<keyword evidence="2" id="KW-1185">Reference proteome</keyword>
<dbReference type="EMBL" id="CM047736">
    <property type="protein sequence ID" value="KAJ0054015.1"/>
    <property type="molecule type" value="Genomic_DNA"/>
</dbReference>
<evidence type="ECO:0000313" key="2">
    <source>
        <dbReference type="Proteomes" id="UP001163603"/>
    </source>
</evidence>